<dbReference type="PANTHER" id="PTHR44169">
    <property type="entry name" value="NADPH-DEPENDENT 1-ACYLDIHYDROXYACETONE PHOSPHATE REDUCTASE"/>
    <property type="match status" value="1"/>
</dbReference>
<dbReference type="CDD" id="cd05374">
    <property type="entry name" value="17beta-HSD-like_SDR_c"/>
    <property type="match status" value="1"/>
</dbReference>
<evidence type="ECO:0000313" key="4">
    <source>
        <dbReference type="EMBL" id="HIU93000.1"/>
    </source>
</evidence>
<dbReference type="PROSITE" id="PS00061">
    <property type="entry name" value="ADH_SHORT"/>
    <property type="match status" value="1"/>
</dbReference>
<accession>A0A9D1N0V9</accession>
<dbReference type="SUPFAM" id="SSF51735">
    <property type="entry name" value="NAD(P)-binding Rossmann-fold domains"/>
    <property type="match status" value="1"/>
</dbReference>
<dbReference type="InterPro" id="IPR036291">
    <property type="entry name" value="NAD(P)-bd_dom_sf"/>
</dbReference>
<evidence type="ECO:0000313" key="5">
    <source>
        <dbReference type="Proteomes" id="UP000886748"/>
    </source>
</evidence>
<reference evidence="4" key="1">
    <citation type="submission" date="2020-10" db="EMBL/GenBank/DDBJ databases">
        <authorList>
            <person name="Gilroy R."/>
        </authorList>
    </citation>
    <scope>NUCLEOTIDE SEQUENCE</scope>
    <source>
        <strain evidence="4">CHK154-7741</strain>
    </source>
</reference>
<dbReference type="EMBL" id="DVOD01000055">
    <property type="protein sequence ID" value="HIU93000.1"/>
    <property type="molecule type" value="Genomic_DNA"/>
</dbReference>
<proteinExistence type="inferred from homology"/>
<dbReference type="Pfam" id="PF00106">
    <property type="entry name" value="adh_short"/>
    <property type="match status" value="1"/>
</dbReference>
<keyword evidence="2" id="KW-0560">Oxidoreductase</keyword>
<evidence type="ECO:0000256" key="2">
    <source>
        <dbReference type="ARBA" id="ARBA00023002"/>
    </source>
</evidence>
<dbReference type="PRINTS" id="PR00081">
    <property type="entry name" value="GDHRDH"/>
</dbReference>
<dbReference type="Gene3D" id="3.40.50.720">
    <property type="entry name" value="NAD(P)-binding Rossmann-like Domain"/>
    <property type="match status" value="1"/>
</dbReference>
<dbReference type="InterPro" id="IPR020904">
    <property type="entry name" value="Sc_DH/Rdtase_CS"/>
</dbReference>
<organism evidence="4 5">
    <name type="scientific">Candidatus Limenecus avicola</name>
    <dbReference type="NCBI Taxonomy" id="2840847"/>
    <lineage>
        <taxon>Bacteria</taxon>
        <taxon>Bacillati</taxon>
        <taxon>Bacillota</taxon>
        <taxon>Clostridia</taxon>
        <taxon>Eubacteriales</taxon>
        <taxon>Clostridiaceae</taxon>
        <taxon>Clostridiaceae incertae sedis</taxon>
        <taxon>Candidatus Limenecus</taxon>
    </lineage>
</organism>
<dbReference type="Proteomes" id="UP000886748">
    <property type="component" value="Unassembled WGS sequence"/>
</dbReference>
<dbReference type="PRINTS" id="PR00080">
    <property type="entry name" value="SDRFAMILY"/>
</dbReference>
<comment type="caution">
    <text evidence="4">The sequence shown here is derived from an EMBL/GenBank/DDBJ whole genome shotgun (WGS) entry which is preliminary data.</text>
</comment>
<evidence type="ECO:0000256" key="3">
    <source>
        <dbReference type="RuleBase" id="RU000363"/>
    </source>
</evidence>
<dbReference type="GO" id="GO:0016491">
    <property type="term" value="F:oxidoreductase activity"/>
    <property type="evidence" value="ECO:0007669"/>
    <property type="project" value="UniProtKB-KW"/>
</dbReference>
<gene>
    <name evidence="4" type="ORF">IAD26_07700</name>
</gene>
<protein>
    <submittedName>
        <fullName evidence="4">SDR family oxidoreductase</fullName>
    </submittedName>
</protein>
<sequence>MEKFVLVTGASSGLGKETALTLAQEGYKVFAGVRKQEDKEAIEACNENITAIFLDVTSEESVNCAFEQIMQKTDRLYALVNNAGIAIAGPVEYIPCDILKKQFEVNVFGAIRTAQKALPLMKAMPDARIVNISSMASYGIFPFVSPYCVSKRALDMFFNSLSLECKMPNLKIISIKPGVVKTPIWNKSLDECDKNIEHLCEEGKKKYEQEFDFLMKNARKNNDKGLEPSDIAKLVSHVLKTKNPKLSYNIGKDSIFARLMSFLPQRFVNFAVKKGLQCKLK</sequence>
<dbReference type="InterPro" id="IPR002347">
    <property type="entry name" value="SDR_fam"/>
</dbReference>
<name>A0A9D1N0V9_9CLOT</name>
<evidence type="ECO:0000256" key="1">
    <source>
        <dbReference type="ARBA" id="ARBA00006484"/>
    </source>
</evidence>
<comment type="similarity">
    <text evidence="1 3">Belongs to the short-chain dehydrogenases/reductases (SDR) family.</text>
</comment>
<dbReference type="PANTHER" id="PTHR44169:SF6">
    <property type="entry name" value="NADPH-DEPENDENT 1-ACYLDIHYDROXYACETONE PHOSPHATE REDUCTASE"/>
    <property type="match status" value="1"/>
</dbReference>
<reference evidence="4" key="2">
    <citation type="journal article" date="2021" name="PeerJ">
        <title>Extensive microbial diversity within the chicken gut microbiome revealed by metagenomics and culture.</title>
        <authorList>
            <person name="Gilroy R."/>
            <person name="Ravi A."/>
            <person name="Getino M."/>
            <person name="Pursley I."/>
            <person name="Horton D.L."/>
            <person name="Alikhan N.F."/>
            <person name="Baker D."/>
            <person name="Gharbi K."/>
            <person name="Hall N."/>
            <person name="Watson M."/>
            <person name="Adriaenssens E.M."/>
            <person name="Foster-Nyarko E."/>
            <person name="Jarju S."/>
            <person name="Secka A."/>
            <person name="Antonio M."/>
            <person name="Oren A."/>
            <person name="Chaudhuri R.R."/>
            <person name="La Ragione R."/>
            <person name="Hildebrand F."/>
            <person name="Pallen M.J."/>
        </authorList>
    </citation>
    <scope>NUCLEOTIDE SEQUENCE</scope>
    <source>
        <strain evidence="4">CHK154-7741</strain>
    </source>
</reference>
<dbReference type="AlphaFoldDB" id="A0A9D1N0V9"/>